<keyword evidence="1" id="KW-1133">Transmembrane helix</keyword>
<dbReference type="RefSeq" id="WP_204418328.1">
    <property type="nucleotide sequence ID" value="NZ_JAFBED010000008.1"/>
</dbReference>
<feature type="transmembrane region" description="Helical" evidence="1">
    <location>
        <begin position="181"/>
        <end position="199"/>
    </location>
</feature>
<proteinExistence type="predicted"/>
<keyword evidence="1" id="KW-0472">Membrane</keyword>
<feature type="transmembrane region" description="Helical" evidence="1">
    <location>
        <begin position="50"/>
        <end position="72"/>
    </location>
</feature>
<evidence type="ECO:0000256" key="1">
    <source>
        <dbReference type="SAM" id="Phobius"/>
    </source>
</evidence>
<dbReference type="PANTHER" id="PTHR36832:SF1">
    <property type="entry name" value="SLR1174 PROTEIN"/>
    <property type="match status" value="1"/>
</dbReference>
<feature type="transmembrane region" description="Helical" evidence="1">
    <location>
        <begin position="229"/>
        <end position="251"/>
    </location>
</feature>
<protein>
    <submittedName>
        <fullName evidence="2">ABC-2 type transport system permease protein</fullName>
    </submittedName>
</protein>
<keyword evidence="1" id="KW-0812">Transmembrane</keyword>
<feature type="transmembrane region" description="Helical" evidence="1">
    <location>
        <begin position="113"/>
        <end position="131"/>
    </location>
</feature>
<evidence type="ECO:0000313" key="2">
    <source>
        <dbReference type="EMBL" id="MBM7621550.1"/>
    </source>
</evidence>
<reference evidence="2 3" key="1">
    <citation type="submission" date="2021-01" db="EMBL/GenBank/DDBJ databases">
        <title>Genomic Encyclopedia of Type Strains, Phase IV (KMG-IV): sequencing the most valuable type-strain genomes for metagenomic binning, comparative biology and taxonomic classification.</title>
        <authorList>
            <person name="Goeker M."/>
        </authorList>
    </citation>
    <scope>NUCLEOTIDE SEQUENCE [LARGE SCALE GENOMIC DNA]</scope>
    <source>
        <strain evidence="2 3">DSM 25879</strain>
    </source>
</reference>
<name>A0ABS2P3L2_9BACI</name>
<accession>A0ABS2P3L2</accession>
<sequence>MRKYWELLKSQIKIETAYIAWYWADVVSTLLRLAIMYFFWLAVYQNRTEISSITFDSMITYVVIAMMLESYVSGAGDQLTRNIKNGDIALELLKPYDYLTKLIYMDFGSKANSFVRTTIPMFIVAMVFIGIQTPLSWQSFLLFIPSMMIGVLIGTQLDLIIGVLAFWTVNVWGLRVLREAVIKFFSGALIPLTLFPDWFQQVSSFLPFESMIFVPVAIYTGQIPFGSEALMAFAAQLFWLVVLFFLVRIVWSQAVKKVTVFGG</sequence>
<comment type="caution">
    <text evidence="2">The sequence shown here is derived from an EMBL/GenBank/DDBJ whole genome shotgun (WGS) entry which is preliminary data.</text>
</comment>
<evidence type="ECO:0000313" key="3">
    <source>
        <dbReference type="Proteomes" id="UP000737402"/>
    </source>
</evidence>
<feature type="transmembrane region" description="Helical" evidence="1">
    <location>
        <begin position="21"/>
        <end position="44"/>
    </location>
</feature>
<dbReference type="Pfam" id="PF06182">
    <property type="entry name" value="ABC2_membrane_6"/>
    <property type="match status" value="1"/>
</dbReference>
<feature type="transmembrane region" description="Helical" evidence="1">
    <location>
        <begin position="143"/>
        <end position="169"/>
    </location>
</feature>
<keyword evidence="3" id="KW-1185">Reference proteome</keyword>
<dbReference type="PANTHER" id="PTHR36832">
    <property type="entry name" value="SLR1174 PROTEIN-RELATED"/>
    <property type="match status" value="1"/>
</dbReference>
<dbReference type="InterPro" id="IPR010390">
    <property type="entry name" value="ABC-2_transporter-like"/>
</dbReference>
<organism evidence="2 3">
    <name type="scientific">Sutcliffiella tianshenii</name>
    <dbReference type="NCBI Taxonomy" id="1463404"/>
    <lineage>
        <taxon>Bacteria</taxon>
        <taxon>Bacillati</taxon>
        <taxon>Bacillota</taxon>
        <taxon>Bacilli</taxon>
        <taxon>Bacillales</taxon>
        <taxon>Bacillaceae</taxon>
        <taxon>Sutcliffiella</taxon>
    </lineage>
</organism>
<dbReference type="EMBL" id="JAFBED010000008">
    <property type="protein sequence ID" value="MBM7621550.1"/>
    <property type="molecule type" value="Genomic_DNA"/>
</dbReference>
<gene>
    <name evidence="2" type="ORF">JOC95_003439</name>
</gene>
<dbReference type="Proteomes" id="UP000737402">
    <property type="component" value="Unassembled WGS sequence"/>
</dbReference>